<evidence type="ECO:0008006" key="3">
    <source>
        <dbReference type="Google" id="ProtNLM"/>
    </source>
</evidence>
<sequence length="125" mass="14086">MSKPLSDQELHNLAMNIVGKDLESRGFEFIAINSQLKRHPQYVCIDKNNQRYFVIVKAASITSSPITFDVIWMETFKKHAESQQAKVLFAGVGLGNVINDTLPPNLSEAYLLQYEGIQFLDVALN</sequence>
<name>A0A238XA36_9FLAO</name>
<accession>A0A238XA36</accession>
<organism evidence="1 2">
    <name type="scientific">Lutibacter agarilyticus</name>
    <dbReference type="NCBI Taxonomy" id="1109740"/>
    <lineage>
        <taxon>Bacteria</taxon>
        <taxon>Pseudomonadati</taxon>
        <taxon>Bacteroidota</taxon>
        <taxon>Flavobacteriia</taxon>
        <taxon>Flavobacteriales</taxon>
        <taxon>Flavobacteriaceae</taxon>
        <taxon>Lutibacter</taxon>
    </lineage>
</organism>
<dbReference type="OrthoDB" id="1119552at2"/>
<dbReference type="EMBL" id="FZNT01000005">
    <property type="protein sequence ID" value="SNR55580.1"/>
    <property type="molecule type" value="Genomic_DNA"/>
</dbReference>
<dbReference type="RefSeq" id="WP_089381626.1">
    <property type="nucleotide sequence ID" value="NZ_FZNT01000005.1"/>
</dbReference>
<gene>
    <name evidence="1" type="ORF">SAMN06265371_105121</name>
</gene>
<keyword evidence="2" id="KW-1185">Reference proteome</keyword>
<dbReference type="AlphaFoldDB" id="A0A238XA36"/>
<protein>
    <recommendedName>
        <fullName evidence="3">Na(+)-translocating NADH-quinone reductase subunit F</fullName>
    </recommendedName>
</protein>
<dbReference type="Proteomes" id="UP000198384">
    <property type="component" value="Unassembled WGS sequence"/>
</dbReference>
<proteinExistence type="predicted"/>
<evidence type="ECO:0000313" key="1">
    <source>
        <dbReference type="EMBL" id="SNR55580.1"/>
    </source>
</evidence>
<evidence type="ECO:0000313" key="2">
    <source>
        <dbReference type="Proteomes" id="UP000198384"/>
    </source>
</evidence>
<reference evidence="1 2" key="1">
    <citation type="submission" date="2017-06" db="EMBL/GenBank/DDBJ databases">
        <authorList>
            <person name="Kim H.J."/>
            <person name="Triplett B.A."/>
        </authorList>
    </citation>
    <scope>NUCLEOTIDE SEQUENCE [LARGE SCALE GENOMIC DNA]</scope>
    <source>
        <strain evidence="1 2">DSM 29150</strain>
    </source>
</reference>